<dbReference type="AlphaFoldDB" id="A0A644WCL4"/>
<comment type="caution">
    <text evidence="1">The sequence shown here is derived from an EMBL/GenBank/DDBJ whole genome shotgun (WGS) entry which is preliminary data.</text>
</comment>
<dbReference type="EMBL" id="VSSQ01000786">
    <property type="protein sequence ID" value="MPM01287.1"/>
    <property type="molecule type" value="Genomic_DNA"/>
</dbReference>
<organism evidence="1">
    <name type="scientific">bioreactor metagenome</name>
    <dbReference type="NCBI Taxonomy" id="1076179"/>
    <lineage>
        <taxon>unclassified sequences</taxon>
        <taxon>metagenomes</taxon>
        <taxon>ecological metagenomes</taxon>
    </lineage>
</organism>
<accession>A0A644WCL4</accession>
<reference evidence="1" key="1">
    <citation type="submission" date="2019-08" db="EMBL/GenBank/DDBJ databases">
        <authorList>
            <person name="Kucharzyk K."/>
            <person name="Murdoch R.W."/>
            <person name="Higgins S."/>
            <person name="Loffler F."/>
        </authorList>
    </citation>
    <scope>NUCLEOTIDE SEQUENCE</scope>
</reference>
<protein>
    <submittedName>
        <fullName evidence="1">Uncharacterized protein</fullName>
    </submittedName>
</protein>
<gene>
    <name evidence="1" type="ORF">SDC9_47526</name>
</gene>
<sequence length="216" mass="25365">MGKRIKLGILFILICMLLLLIKSLFTSYNENVIYSDKIIPEYSNNSLPNNYVSREEAINKALEVLKNGFSITLDREKIYEDIQIYKKDKKMVWMVNLANKSESEINQKYYCEILVETGEILSVGRSYNIDNKLSEKDYLTMDYKISDINLDKFKEIIKPLTDELHITIKEENINISYNHRGLIYLELFEGSESTKGYLFLVDYENNNIISFYREAV</sequence>
<proteinExistence type="predicted"/>
<evidence type="ECO:0000313" key="1">
    <source>
        <dbReference type="EMBL" id="MPM01287.1"/>
    </source>
</evidence>
<name>A0A644WCL4_9ZZZZ</name>